<keyword evidence="2" id="KW-1185">Reference proteome</keyword>
<dbReference type="AlphaFoldDB" id="T1L3U0"/>
<evidence type="ECO:0000313" key="1">
    <source>
        <dbReference type="EnsemblMetazoa" id="tetur36g01100.1"/>
    </source>
</evidence>
<dbReference type="EMBL" id="CAEY01001042">
    <property type="status" value="NOT_ANNOTATED_CDS"/>
    <property type="molecule type" value="Genomic_DNA"/>
</dbReference>
<reference evidence="1" key="2">
    <citation type="submission" date="2015-06" db="UniProtKB">
        <authorList>
            <consortium name="EnsemblMetazoa"/>
        </authorList>
    </citation>
    <scope>IDENTIFICATION</scope>
</reference>
<dbReference type="EnsemblMetazoa" id="tetur36g01100.1">
    <property type="protein sequence ID" value="tetur36g01100.1"/>
    <property type="gene ID" value="tetur36g01100"/>
</dbReference>
<organism evidence="1 2">
    <name type="scientific">Tetranychus urticae</name>
    <name type="common">Two-spotted spider mite</name>
    <dbReference type="NCBI Taxonomy" id="32264"/>
    <lineage>
        <taxon>Eukaryota</taxon>
        <taxon>Metazoa</taxon>
        <taxon>Ecdysozoa</taxon>
        <taxon>Arthropoda</taxon>
        <taxon>Chelicerata</taxon>
        <taxon>Arachnida</taxon>
        <taxon>Acari</taxon>
        <taxon>Acariformes</taxon>
        <taxon>Trombidiformes</taxon>
        <taxon>Prostigmata</taxon>
        <taxon>Eleutherengona</taxon>
        <taxon>Raphignathae</taxon>
        <taxon>Tetranychoidea</taxon>
        <taxon>Tetranychidae</taxon>
        <taxon>Tetranychus</taxon>
    </lineage>
</organism>
<evidence type="ECO:0000313" key="2">
    <source>
        <dbReference type="Proteomes" id="UP000015104"/>
    </source>
</evidence>
<name>T1L3U0_TETUR</name>
<accession>T1L3U0</accession>
<dbReference type="Proteomes" id="UP000015104">
    <property type="component" value="Unassembled WGS sequence"/>
</dbReference>
<protein>
    <submittedName>
        <fullName evidence="1">Uncharacterized protein</fullName>
    </submittedName>
</protein>
<sequence length="31" mass="3458">MENPDDIEIKPVPKESTLLNSILVHASIPKE</sequence>
<dbReference type="HOGENOM" id="CLU_3399889_0_0_1"/>
<reference evidence="2" key="1">
    <citation type="submission" date="2011-08" db="EMBL/GenBank/DDBJ databases">
        <authorList>
            <person name="Rombauts S."/>
        </authorList>
    </citation>
    <scope>NUCLEOTIDE SEQUENCE</scope>
    <source>
        <strain evidence="2">London</strain>
    </source>
</reference>
<proteinExistence type="predicted"/>